<evidence type="ECO:0000313" key="6">
    <source>
        <dbReference type="Proteomes" id="UP000182985"/>
    </source>
</evidence>
<dbReference type="GO" id="GO:0016747">
    <property type="term" value="F:acyltransferase activity, transferring groups other than amino-acyl groups"/>
    <property type="evidence" value="ECO:0007669"/>
    <property type="project" value="InterPro"/>
</dbReference>
<gene>
    <name evidence="5" type="ORF">BLA27_27055</name>
</gene>
<dbReference type="PANTHER" id="PTHR43877:SF2">
    <property type="entry name" value="AMINOALKYLPHOSPHONATE N-ACETYLTRANSFERASE-RELATED"/>
    <property type="match status" value="1"/>
</dbReference>
<evidence type="ECO:0000256" key="1">
    <source>
        <dbReference type="ARBA" id="ARBA00022679"/>
    </source>
</evidence>
<dbReference type="CDD" id="cd04301">
    <property type="entry name" value="NAT_SF"/>
    <property type="match status" value="1"/>
</dbReference>
<dbReference type="InterPro" id="IPR000182">
    <property type="entry name" value="GNAT_dom"/>
</dbReference>
<dbReference type="RefSeq" id="WP_071634458.1">
    <property type="nucleotide sequence ID" value="NZ_JBCAUP010000012.1"/>
</dbReference>
<evidence type="ECO:0000256" key="3">
    <source>
        <dbReference type="SAM" id="MobiDB-lite"/>
    </source>
</evidence>
<keyword evidence="1 5" id="KW-0808">Transferase</keyword>
<evidence type="ECO:0000259" key="4">
    <source>
        <dbReference type="PROSITE" id="PS51186"/>
    </source>
</evidence>
<comment type="caution">
    <text evidence="5">The sequence shown here is derived from an EMBL/GenBank/DDBJ whole genome shotgun (WGS) entry which is preliminary data.</text>
</comment>
<dbReference type="OrthoDB" id="9797417at2"/>
<evidence type="ECO:0000256" key="2">
    <source>
        <dbReference type="ARBA" id="ARBA00023315"/>
    </source>
</evidence>
<dbReference type="PANTHER" id="PTHR43877">
    <property type="entry name" value="AMINOALKYLPHOSPHONATE N-ACETYLTRANSFERASE-RELATED-RELATED"/>
    <property type="match status" value="1"/>
</dbReference>
<keyword evidence="2" id="KW-0012">Acyltransferase</keyword>
<name>A0A1J6HB86_9HYPH</name>
<organism evidence="5 6">
    <name type="scientific">Brucella cytisi</name>
    <dbReference type="NCBI Taxonomy" id="407152"/>
    <lineage>
        <taxon>Bacteria</taxon>
        <taxon>Pseudomonadati</taxon>
        <taxon>Pseudomonadota</taxon>
        <taxon>Alphaproteobacteria</taxon>
        <taxon>Hyphomicrobiales</taxon>
        <taxon>Brucellaceae</taxon>
        <taxon>Brucella/Ochrobactrum group</taxon>
        <taxon>Brucella</taxon>
    </lineage>
</organism>
<accession>A0A1J6HB86</accession>
<dbReference type="PROSITE" id="PS51186">
    <property type="entry name" value="GNAT"/>
    <property type="match status" value="1"/>
</dbReference>
<dbReference type="EMBL" id="MOEC01000055">
    <property type="protein sequence ID" value="OIS90380.1"/>
    <property type="molecule type" value="Genomic_DNA"/>
</dbReference>
<dbReference type="Pfam" id="PF00583">
    <property type="entry name" value="Acetyltransf_1"/>
    <property type="match status" value="1"/>
</dbReference>
<feature type="domain" description="N-acetyltransferase" evidence="4">
    <location>
        <begin position="4"/>
        <end position="149"/>
    </location>
</feature>
<dbReference type="InterPro" id="IPR050832">
    <property type="entry name" value="Bact_Acetyltransf"/>
</dbReference>
<proteinExistence type="predicted"/>
<feature type="region of interest" description="Disordered" evidence="3">
    <location>
        <begin position="129"/>
        <end position="152"/>
    </location>
</feature>
<sequence length="152" mass="17378">MQKFLLRRLELSDMDCAAIVHRAAFDDRLPWLAGLHTPAEDQWFYRERVFNACSVWGAFENDELVGIIAFRDGWIDQLYILPTAQGKGIGTALLQIAKSEAVELSLWTFQRNDAARRFYEKHGFVAVKETDGSDNEEREPDVLYSLHPSSGQ</sequence>
<protein>
    <submittedName>
        <fullName evidence="5">GNAT family N-acetyltransferase</fullName>
    </submittedName>
</protein>
<dbReference type="Proteomes" id="UP000182985">
    <property type="component" value="Unassembled WGS sequence"/>
</dbReference>
<reference evidence="5 6" key="1">
    <citation type="submission" date="2016-10" db="EMBL/GenBank/DDBJ databases">
        <title>The Draft Genome Sequence of the Potato Rhizosphere Bacteria Ochrobactrum sp. IPA7.2.</title>
        <authorList>
            <person name="Gogoleva N.E."/>
            <person name="Khlopko Y.A."/>
            <person name="Burygin G.L."/>
            <person name="Plotnikov A.O."/>
        </authorList>
    </citation>
    <scope>NUCLEOTIDE SEQUENCE [LARGE SCALE GENOMIC DNA]</scope>
    <source>
        <strain evidence="5 6">IPA7.2</strain>
    </source>
</reference>
<dbReference type="SUPFAM" id="SSF55729">
    <property type="entry name" value="Acyl-CoA N-acyltransferases (Nat)"/>
    <property type="match status" value="1"/>
</dbReference>
<dbReference type="InterPro" id="IPR016181">
    <property type="entry name" value="Acyl_CoA_acyltransferase"/>
</dbReference>
<dbReference type="Gene3D" id="3.40.630.30">
    <property type="match status" value="1"/>
</dbReference>
<dbReference type="AlphaFoldDB" id="A0A1J6HB86"/>
<evidence type="ECO:0000313" key="5">
    <source>
        <dbReference type="EMBL" id="OIS90380.1"/>
    </source>
</evidence>
<keyword evidence="6" id="KW-1185">Reference proteome</keyword>